<dbReference type="InterPro" id="IPR001245">
    <property type="entry name" value="Ser-Thr/Tyr_kinase_cat_dom"/>
</dbReference>
<dbReference type="EMBL" id="PQFF01000058">
    <property type="protein sequence ID" value="RHZ85728.1"/>
    <property type="molecule type" value="Genomic_DNA"/>
</dbReference>
<dbReference type="STRING" id="1348612.A0A397JFZ9"/>
<dbReference type="SUPFAM" id="SSF56112">
    <property type="entry name" value="Protein kinase-like (PK-like)"/>
    <property type="match status" value="1"/>
</dbReference>
<evidence type="ECO:0000313" key="2">
    <source>
        <dbReference type="EMBL" id="RHZ85728.1"/>
    </source>
</evidence>
<protein>
    <recommendedName>
        <fullName evidence="1">Protein kinase domain-containing protein</fullName>
    </recommendedName>
</protein>
<reference evidence="2 3" key="1">
    <citation type="submission" date="2018-08" db="EMBL/GenBank/DDBJ databases">
        <title>Genome and evolution of the arbuscular mycorrhizal fungus Diversispora epigaea (formerly Glomus versiforme) and its bacterial endosymbionts.</title>
        <authorList>
            <person name="Sun X."/>
            <person name="Fei Z."/>
            <person name="Harrison M."/>
        </authorList>
    </citation>
    <scope>NUCLEOTIDE SEQUENCE [LARGE SCALE GENOMIC DNA]</scope>
    <source>
        <strain evidence="2 3">IT104</strain>
    </source>
</reference>
<proteinExistence type="predicted"/>
<dbReference type="AlphaFoldDB" id="A0A397JFZ9"/>
<dbReference type="OrthoDB" id="2403434at2759"/>
<feature type="domain" description="Protein kinase" evidence="1">
    <location>
        <begin position="1"/>
        <end position="123"/>
    </location>
</feature>
<comment type="caution">
    <text evidence="2">The sequence shown here is derived from an EMBL/GenBank/DDBJ whole genome shotgun (WGS) entry which is preliminary data.</text>
</comment>
<dbReference type="PANTHER" id="PTHR45756">
    <property type="entry name" value="PALMITOYLTRANSFERASE"/>
    <property type="match status" value="1"/>
</dbReference>
<dbReference type="GO" id="GO:0004672">
    <property type="term" value="F:protein kinase activity"/>
    <property type="evidence" value="ECO:0007669"/>
    <property type="project" value="InterPro"/>
</dbReference>
<keyword evidence="3" id="KW-1185">Reference proteome</keyword>
<dbReference type="GO" id="GO:0005524">
    <property type="term" value="F:ATP binding"/>
    <property type="evidence" value="ECO:0007669"/>
    <property type="project" value="InterPro"/>
</dbReference>
<dbReference type="PROSITE" id="PS50011">
    <property type="entry name" value="PROTEIN_KINASE_DOM"/>
    <property type="match status" value="1"/>
</dbReference>
<gene>
    <name evidence="2" type="ORF">Glove_61g18</name>
</gene>
<evidence type="ECO:0000259" key="1">
    <source>
        <dbReference type="PROSITE" id="PS50011"/>
    </source>
</evidence>
<dbReference type="Gene3D" id="1.10.510.10">
    <property type="entry name" value="Transferase(Phosphotransferase) domain 1"/>
    <property type="match status" value="1"/>
</dbReference>
<sequence length="205" mass="23659">MLTGGLGFGLSGVVYLSPRVTPFEYRILLNISAPEVLSGEEYTKAADVYSFGIIAYEIVTGFAPYYDIPHNGELAIKICNGFRPKIPFHTPKLITRMIMRCWNARIIHRPTFEELYEELSKYLWDYVENNFYNNNEITIQIKEAEGFPKNKITYTTSEISTNYVTHPQAIYTSRLLNYSSGLPKPKNDENFEKELEELTNIIDNF</sequence>
<name>A0A397JFZ9_9GLOM</name>
<dbReference type="InterPro" id="IPR000719">
    <property type="entry name" value="Prot_kinase_dom"/>
</dbReference>
<dbReference type="InterPro" id="IPR053215">
    <property type="entry name" value="TKL_Ser/Thr_kinase"/>
</dbReference>
<dbReference type="InterPro" id="IPR011009">
    <property type="entry name" value="Kinase-like_dom_sf"/>
</dbReference>
<accession>A0A397JFZ9</accession>
<dbReference type="Proteomes" id="UP000266861">
    <property type="component" value="Unassembled WGS sequence"/>
</dbReference>
<dbReference type="PANTHER" id="PTHR45756:SF1">
    <property type="entry name" value="PROTEIN KINASE DOMAIN CONTAINING PROTEIN"/>
    <property type="match status" value="1"/>
</dbReference>
<evidence type="ECO:0000313" key="3">
    <source>
        <dbReference type="Proteomes" id="UP000266861"/>
    </source>
</evidence>
<organism evidence="2 3">
    <name type="scientific">Diversispora epigaea</name>
    <dbReference type="NCBI Taxonomy" id="1348612"/>
    <lineage>
        <taxon>Eukaryota</taxon>
        <taxon>Fungi</taxon>
        <taxon>Fungi incertae sedis</taxon>
        <taxon>Mucoromycota</taxon>
        <taxon>Glomeromycotina</taxon>
        <taxon>Glomeromycetes</taxon>
        <taxon>Diversisporales</taxon>
        <taxon>Diversisporaceae</taxon>
        <taxon>Diversispora</taxon>
    </lineage>
</organism>
<dbReference type="Pfam" id="PF07714">
    <property type="entry name" value="PK_Tyr_Ser-Thr"/>
    <property type="match status" value="1"/>
</dbReference>